<keyword evidence="2" id="KW-1185">Reference proteome</keyword>
<evidence type="ECO:0000313" key="2">
    <source>
        <dbReference type="Proteomes" id="UP001055811"/>
    </source>
</evidence>
<reference evidence="1 2" key="2">
    <citation type="journal article" date="2022" name="Mol. Ecol. Resour.">
        <title>The genomes of chicory, endive, great burdock and yacon provide insights into Asteraceae paleo-polyploidization history and plant inulin production.</title>
        <authorList>
            <person name="Fan W."/>
            <person name="Wang S."/>
            <person name="Wang H."/>
            <person name="Wang A."/>
            <person name="Jiang F."/>
            <person name="Liu H."/>
            <person name="Zhao H."/>
            <person name="Xu D."/>
            <person name="Zhang Y."/>
        </authorList>
    </citation>
    <scope>NUCLEOTIDE SEQUENCE [LARGE SCALE GENOMIC DNA]</scope>
    <source>
        <strain evidence="2">cv. Punajuju</strain>
        <tissue evidence="1">Leaves</tissue>
    </source>
</reference>
<sequence>MIKDIRLENNPKLAAITVNMYMTEDIAAHFAQISCCNFDKFLGDAPCLQRLIGRGIFAEYMSIGNTFGKTEMKYQQLKVIELSEVNFENMKQIMVVLRLILNSPNLEELQIAGLSASLSALEPPDLDFWENECHFDCTLERLKMVKMMDMFGVPHEVGFIGFLLGNSPLLETMSITPTEDMTGDISSFFIELRRFQRASTKAELIFGEN</sequence>
<dbReference type="Proteomes" id="UP001055811">
    <property type="component" value="Linkage Group LG02"/>
</dbReference>
<comment type="caution">
    <text evidence="1">The sequence shown here is derived from an EMBL/GenBank/DDBJ whole genome shotgun (WGS) entry which is preliminary data.</text>
</comment>
<organism evidence="1 2">
    <name type="scientific">Cichorium intybus</name>
    <name type="common">Chicory</name>
    <dbReference type="NCBI Taxonomy" id="13427"/>
    <lineage>
        <taxon>Eukaryota</taxon>
        <taxon>Viridiplantae</taxon>
        <taxon>Streptophyta</taxon>
        <taxon>Embryophyta</taxon>
        <taxon>Tracheophyta</taxon>
        <taxon>Spermatophyta</taxon>
        <taxon>Magnoliopsida</taxon>
        <taxon>eudicotyledons</taxon>
        <taxon>Gunneridae</taxon>
        <taxon>Pentapetalae</taxon>
        <taxon>asterids</taxon>
        <taxon>campanulids</taxon>
        <taxon>Asterales</taxon>
        <taxon>Asteraceae</taxon>
        <taxon>Cichorioideae</taxon>
        <taxon>Cichorieae</taxon>
        <taxon>Cichoriinae</taxon>
        <taxon>Cichorium</taxon>
    </lineage>
</organism>
<gene>
    <name evidence="1" type="ORF">L2E82_08231</name>
</gene>
<proteinExistence type="predicted"/>
<evidence type="ECO:0000313" key="1">
    <source>
        <dbReference type="EMBL" id="KAI3778845.1"/>
    </source>
</evidence>
<protein>
    <submittedName>
        <fullName evidence="1">Uncharacterized protein</fullName>
    </submittedName>
</protein>
<name>A0ACB9G614_CICIN</name>
<accession>A0ACB9G614</accession>
<reference evidence="2" key="1">
    <citation type="journal article" date="2022" name="Mol. Ecol. Resour.">
        <title>The genomes of chicory, endive, great burdock and yacon provide insights into Asteraceae palaeo-polyploidization history and plant inulin production.</title>
        <authorList>
            <person name="Fan W."/>
            <person name="Wang S."/>
            <person name="Wang H."/>
            <person name="Wang A."/>
            <person name="Jiang F."/>
            <person name="Liu H."/>
            <person name="Zhao H."/>
            <person name="Xu D."/>
            <person name="Zhang Y."/>
        </authorList>
    </citation>
    <scope>NUCLEOTIDE SEQUENCE [LARGE SCALE GENOMIC DNA]</scope>
    <source>
        <strain evidence="2">cv. Punajuju</strain>
    </source>
</reference>
<dbReference type="EMBL" id="CM042010">
    <property type="protein sequence ID" value="KAI3778845.1"/>
    <property type="molecule type" value="Genomic_DNA"/>
</dbReference>